<reference evidence="2 3" key="1">
    <citation type="submission" date="2020-08" db="EMBL/GenBank/DDBJ databases">
        <title>Genomic Encyclopedia of Type Strains, Phase IV (KMG-IV): sequencing the most valuable type-strain genomes for metagenomic binning, comparative biology and taxonomic classification.</title>
        <authorList>
            <person name="Goeker M."/>
        </authorList>
    </citation>
    <scope>NUCLEOTIDE SEQUENCE [LARGE SCALE GENOMIC DNA]</scope>
    <source>
        <strain evidence="2 3">DSM 100039</strain>
    </source>
</reference>
<dbReference type="RefSeq" id="WP_184873365.1">
    <property type="nucleotide sequence ID" value="NZ_JACHEF010000002.1"/>
</dbReference>
<sequence length="57" mass="6244">MTRALDVNENTAPNSDRPPQPKTGDALKKRKVEGIAFQVNENSVDNQEPAPASPKRD</sequence>
<dbReference type="EMBL" id="JACHEF010000002">
    <property type="protein sequence ID" value="MBB6409857.1"/>
    <property type="molecule type" value="Genomic_DNA"/>
</dbReference>
<proteinExistence type="predicted"/>
<feature type="region of interest" description="Disordered" evidence="1">
    <location>
        <begin position="1"/>
        <end position="57"/>
    </location>
</feature>
<dbReference type="AlphaFoldDB" id="A0A841P3N1"/>
<gene>
    <name evidence="2" type="ORF">HNQ71_002522</name>
</gene>
<protein>
    <submittedName>
        <fullName evidence="2">Uncharacterized protein</fullName>
    </submittedName>
</protein>
<evidence type="ECO:0000313" key="3">
    <source>
        <dbReference type="Proteomes" id="UP000556329"/>
    </source>
</evidence>
<dbReference type="Proteomes" id="UP000556329">
    <property type="component" value="Unassembled WGS sequence"/>
</dbReference>
<comment type="caution">
    <text evidence="2">The sequence shown here is derived from an EMBL/GenBank/DDBJ whole genome shotgun (WGS) entry which is preliminary data.</text>
</comment>
<name>A0A841P3N1_9HYPH</name>
<evidence type="ECO:0000256" key="1">
    <source>
        <dbReference type="SAM" id="MobiDB-lite"/>
    </source>
</evidence>
<organism evidence="2 3">
    <name type="scientific">Mesorhizobium sangaii</name>
    <dbReference type="NCBI Taxonomy" id="505389"/>
    <lineage>
        <taxon>Bacteria</taxon>
        <taxon>Pseudomonadati</taxon>
        <taxon>Pseudomonadota</taxon>
        <taxon>Alphaproteobacteria</taxon>
        <taxon>Hyphomicrobiales</taxon>
        <taxon>Phyllobacteriaceae</taxon>
        <taxon>Mesorhizobium</taxon>
    </lineage>
</organism>
<evidence type="ECO:0000313" key="2">
    <source>
        <dbReference type="EMBL" id="MBB6409857.1"/>
    </source>
</evidence>
<keyword evidence="3" id="KW-1185">Reference proteome</keyword>
<accession>A0A841P3N1</accession>